<accession>A0AA88D450</accession>
<evidence type="ECO:0000256" key="1">
    <source>
        <dbReference type="SAM" id="MobiDB-lite"/>
    </source>
</evidence>
<gene>
    <name evidence="3" type="ORF">TIFTF001_010070</name>
</gene>
<evidence type="ECO:0000256" key="2">
    <source>
        <dbReference type="SAM" id="SignalP"/>
    </source>
</evidence>
<dbReference type="Proteomes" id="UP001187192">
    <property type="component" value="Unassembled WGS sequence"/>
</dbReference>
<evidence type="ECO:0000313" key="3">
    <source>
        <dbReference type="EMBL" id="GMN40827.1"/>
    </source>
</evidence>
<evidence type="ECO:0000313" key="4">
    <source>
        <dbReference type="Proteomes" id="UP001187192"/>
    </source>
</evidence>
<reference evidence="3" key="1">
    <citation type="submission" date="2023-07" db="EMBL/GenBank/DDBJ databases">
        <title>draft genome sequence of fig (Ficus carica).</title>
        <authorList>
            <person name="Takahashi T."/>
            <person name="Nishimura K."/>
        </authorList>
    </citation>
    <scope>NUCLEOTIDE SEQUENCE</scope>
</reference>
<comment type="caution">
    <text evidence="3">The sequence shown here is derived from an EMBL/GenBank/DDBJ whole genome shotgun (WGS) entry which is preliminary data.</text>
</comment>
<proteinExistence type="predicted"/>
<protein>
    <submittedName>
        <fullName evidence="3">Uncharacterized protein</fullName>
    </submittedName>
</protein>
<feature type="region of interest" description="Disordered" evidence="1">
    <location>
        <begin position="44"/>
        <end position="78"/>
    </location>
</feature>
<feature type="signal peptide" evidence="2">
    <location>
        <begin position="1"/>
        <end position="25"/>
    </location>
</feature>
<sequence>MAMLTTTAITTSFIFFLLIFTSSNAYGVGSVEKGRRMDVESAAEHRKAWMNHGSSRGPRKPLVNPTVQRPFQSRELPL</sequence>
<name>A0AA88D450_FICCA</name>
<feature type="chain" id="PRO_5041742445" evidence="2">
    <location>
        <begin position="26"/>
        <end position="78"/>
    </location>
</feature>
<keyword evidence="4" id="KW-1185">Reference proteome</keyword>
<dbReference type="AlphaFoldDB" id="A0AA88D450"/>
<dbReference type="EMBL" id="BTGU01000011">
    <property type="protein sequence ID" value="GMN40827.1"/>
    <property type="molecule type" value="Genomic_DNA"/>
</dbReference>
<keyword evidence="2" id="KW-0732">Signal</keyword>
<organism evidence="3 4">
    <name type="scientific">Ficus carica</name>
    <name type="common">Common fig</name>
    <dbReference type="NCBI Taxonomy" id="3494"/>
    <lineage>
        <taxon>Eukaryota</taxon>
        <taxon>Viridiplantae</taxon>
        <taxon>Streptophyta</taxon>
        <taxon>Embryophyta</taxon>
        <taxon>Tracheophyta</taxon>
        <taxon>Spermatophyta</taxon>
        <taxon>Magnoliopsida</taxon>
        <taxon>eudicotyledons</taxon>
        <taxon>Gunneridae</taxon>
        <taxon>Pentapetalae</taxon>
        <taxon>rosids</taxon>
        <taxon>fabids</taxon>
        <taxon>Rosales</taxon>
        <taxon>Moraceae</taxon>
        <taxon>Ficeae</taxon>
        <taxon>Ficus</taxon>
    </lineage>
</organism>